<name>A0A0J8RP90_COCIT</name>
<feature type="region of interest" description="Disordered" evidence="1">
    <location>
        <begin position="79"/>
        <end position="334"/>
    </location>
</feature>
<dbReference type="AlphaFoldDB" id="A0A0J8RP90"/>
<evidence type="ECO:0000313" key="2">
    <source>
        <dbReference type="EMBL" id="KMU85814.1"/>
    </source>
</evidence>
<feature type="compositionally biased region" description="Polar residues" evidence="1">
    <location>
        <begin position="148"/>
        <end position="171"/>
    </location>
</feature>
<proteinExistence type="predicted"/>
<dbReference type="OrthoDB" id="6129702at2759"/>
<dbReference type="STRING" id="396776.A0A0J8RP90"/>
<evidence type="ECO:0000256" key="1">
    <source>
        <dbReference type="SAM" id="MobiDB-lite"/>
    </source>
</evidence>
<dbReference type="GO" id="GO:0005737">
    <property type="term" value="C:cytoplasm"/>
    <property type="evidence" value="ECO:0007669"/>
    <property type="project" value="TreeGrafter"/>
</dbReference>
<dbReference type="VEuPathDB" id="FungiDB:CIHG_03342"/>
<feature type="compositionally biased region" description="Pro residues" evidence="1">
    <location>
        <begin position="103"/>
        <end position="120"/>
    </location>
</feature>
<reference evidence="3" key="1">
    <citation type="journal article" date="2010" name="Genome Res.">
        <title>Population genomic sequencing of Coccidioides fungi reveals recent hybridization and transposon control.</title>
        <authorList>
            <person name="Neafsey D.E."/>
            <person name="Barker B.M."/>
            <person name="Sharpton T.J."/>
            <person name="Stajich J.E."/>
            <person name="Park D.J."/>
            <person name="Whiston E."/>
            <person name="Hung C.-Y."/>
            <person name="McMahan C."/>
            <person name="White J."/>
            <person name="Sykes S."/>
            <person name="Heiman D."/>
            <person name="Young S."/>
            <person name="Zeng Q."/>
            <person name="Abouelleil A."/>
            <person name="Aftuck L."/>
            <person name="Bessette D."/>
            <person name="Brown A."/>
            <person name="FitzGerald M."/>
            <person name="Lui A."/>
            <person name="Macdonald J.P."/>
            <person name="Priest M."/>
            <person name="Orbach M.J."/>
            <person name="Galgiani J.N."/>
            <person name="Kirkland T.N."/>
            <person name="Cole G.T."/>
            <person name="Birren B.W."/>
            <person name="Henn M.R."/>
            <person name="Taylor J.W."/>
            <person name="Rounsley S.D."/>
        </authorList>
    </citation>
    <scope>NUCLEOTIDE SEQUENCE [LARGE SCALE GENOMIC DNA]</scope>
    <source>
        <strain evidence="3">H538.4</strain>
    </source>
</reference>
<organism evidence="2 3">
    <name type="scientific">Coccidioides immitis H538.4</name>
    <dbReference type="NCBI Taxonomy" id="396776"/>
    <lineage>
        <taxon>Eukaryota</taxon>
        <taxon>Fungi</taxon>
        <taxon>Dikarya</taxon>
        <taxon>Ascomycota</taxon>
        <taxon>Pezizomycotina</taxon>
        <taxon>Eurotiomycetes</taxon>
        <taxon>Eurotiomycetidae</taxon>
        <taxon>Onygenales</taxon>
        <taxon>Onygenaceae</taxon>
        <taxon>Coccidioides</taxon>
    </lineage>
</organism>
<feature type="compositionally biased region" description="Pro residues" evidence="1">
    <location>
        <begin position="269"/>
        <end position="284"/>
    </location>
</feature>
<sequence>MDGSTCFSRTKHESWDGTWDGRALDAAGLSGKDRSSKGLQSFSAFQMLGTLPASLHLVNPPRFARFHLRTGHSFCTMIRGRDVLPPPTIARTGQQKPALPQRQKPPAPPPPSSAPPPPLPSRKIAHHSNAPPTLPPRKSSDLRKSGDSCFSTSSVSTNRTATSRSRGSSPKNVLRAPAWGEATLPPLPPKKANGNRVAGDRAPGGQHSDTVIASNGKHLSPMLPVGDGGDFPKDVPISAPKLPSRPKPSIPTTETAISVAKNQILHDPPSVPQRKIPPPPPPPATLKKIKESSLATLSKSNGVPPPIPQTSRRLESNQSPAPTPPPVPISSRPDLSKLQATKPRIAPATPPPPTNTLQCLKCRDFSGPDTYATRFPRQSLPTQDLSWLAVQLTSSFPSATDKARVIFTWLHHNIEYDVVSFVVPSPEAPIFRSRASRSGLPVRGVVSSESFHRFHSHAAAVSRTLSGQVYCCFTMSNDDFGLRHYPSDKTQFYRDDGRPSISWEEYILTNGPKGVDESVTVFTNVAADHGIGDMTFQPLSKFISISTPGPMHFEFALICEHWTLTKHSHKSAPYVFMIGIHGIDGRKDDFVPFEYIRGSGPGGGGDRWSLDIPDPTTLGAPGQTLTLFALTSYGDNQDGRGLTVREFLEMRGRKAMGWSGVAQWQLVA</sequence>
<protein>
    <submittedName>
        <fullName evidence="2">Uncharacterized protein</fullName>
    </submittedName>
</protein>
<accession>A0A0J8RP90</accession>
<dbReference type="EMBL" id="DS016990">
    <property type="protein sequence ID" value="KMU85814.1"/>
    <property type="molecule type" value="Genomic_DNA"/>
</dbReference>
<dbReference type="PANTHER" id="PTHR46333">
    <property type="entry name" value="CYTOKINESIS PROTEIN 3"/>
    <property type="match status" value="1"/>
</dbReference>
<gene>
    <name evidence="2" type="ORF">CIHG_03342</name>
</gene>
<dbReference type="InterPro" id="IPR052557">
    <property type="entry name" value="CAP/Cytokinesis_protein"/>
</dbReference>
<evidence type="ECO:0000313" key="3">
    <source>
        <dbReference type="Proteomes" id="UP000054563"/>
    </source>
</evidence>
<dbReference type="Proteomes" id="UP000054563">
    <property type="component" value="Unassembled WGS sequence"/>
</dbReference>
<dbReference type="PANTHER" id="PTHR46333:SF5">
    <property type="entry name" value="TRANSGLUTAMINASE-LIKE DOMAIN-CONTAINING PROTEIN"/>
    <property type="match status" value="1"/>
</dbReference>